<evidence type="ECO:0000313" key="3">
    <source>
        <dbReference type="EMBL" id="EEE47813.2"/>
    </source>
</evidence>
<reference evidence="3 4" key="2">
    <citation type="submission" date="2013-04" db="EMBL/GenBank/DDBJ databases">
        <authorList>
            <person name="Fiebig A."/>
            <person name="Pradella S."/>
            <person name="Wagner-Doebler I."/>
        </authorList>
    </citation>
    <scope>NUCLEOTIDE SEQUENCE [LARGE SCALE GENOMIC DNA]</scope>
    <source>
        <strain evidence="4">DSM 17067 / NCIMB 14079 / DFL-11</strain>
    </source>
</reference>
<comment type="caution">
    <text evidence="3">The sequence shown here is derived from an EMBL/GenBank/DDBJ whole genome shotgun (WGS) entry which is preliminary data.</text>
</comment>
<evidence type="ECO:0000313" key="4">
    <source>
        <dbReference type="Proteomes" id="UP000004703"/>
    </source>
</evidence>
<evidence type="ECO:0000256" key="2">
    <source>
        <dbReference type="SAM" id="MobiDB-lite"/>
    </source>
</evidence>
<protein>
    <submittedName>
        <fullName evidence="3">Uncharacterized protein</fullName>
    </submittedName>
</protein>
<organism evidence="3 4">
    <name type="scientific">Roseibium alexandrii (strain DSM 17067 / NCIMB 14079 / DFL-11)</name>
    <name type="common">Labrenzia alexandrii</name>
    <dbReference type="NCBI Taxonomy" id="244592"/>
    <lineage>
        <taxon>Bacteria</taxon>
        <taxon>Pseudomonadati</taxon>
        <taxon>Pseudomonadota</taxon>
        <taxon>Alphaproteobacteria</taxon>
        <taxon>Hyphomicrobiales</taxon>
        <taxon>Stappiaceae</taxon>
        <taxon>Roseibium</taxon>
    </lineage>
</organism>
<feature type="coiled-coil region" evidence="1">
    <location>
        <begin position="82"/>
        <end position="109"/>
    </location>
</feature>
<gene>
    <name evidence="3" type="ORF">SADFL11_5103</name>
</gene>
<name>A0A5E8H6Y9_ROSAD</name>
<evidence type="ECO:0000256" key="1">
    <source>
        <dbReference type="SAM" id="Coils"/>
    </source>
</evidence>
<keyword evidence="1" id="KW-0175">Coiled coil</keyword>
<dbReference type="EMBL" id="ACCU02000003">
    <property type="protein sequence ID" value="EEE47813.2"/>
    <property type="molecule type" value="Genomic_DNA"/>
</dbReference>
<dbReference type="Proteomes" id="UP000004703">
    <property type="component" value="Chromosome"/>
</dbReference>
<dbReference type="RefSeq" id="WP_134852977.1">
    <property type="nucleotide sequence ID" value="NZ_CM011002.1"/>
</dbReference>
<dbReference type="AlphaFoldDB" id="A0A5E8H6Y9"/>
<proteinExistence type="predicted"/>
<sequence>MKYSVSHKGEIAQAVKIFGGTKTVKPGTKNLVVDLPKQLTEEQVEHYKARGVTFQKGAAKAKANQSTTKNGKTKTGQSDQNITALKAKVEQAEKAVAAAKTDETKAKAQEFLDEANKALTNAQSGS</sequence>
<reference evidence="3 4" key="1">
    <citation type="submission" date="2008-01" db="EMBL/GenBank/DDBJ databases">
        <authorList>
            <person name="Wagner-Dobler I."/>
            <person name="Ferriera S."/>
            <person name="Johnson J."/>
            <person name="Kravitz S."/>
            <person name="Beeson K."/>
            <person name="Sutton G."/>
            <person name="Rogers Y.-H."/>
            <person name="Friedman R."/>
            <person name="Frazier M."/>
            <person name="Venter J.C."/>
        </authorList>
    </citation>
    <scope>NUCLEOTIDE SEQUENCE [LARGE SCALE GENOMIC DNA]</scope>
    <source>
        <strain evidence="4">DSM 17067 / NCIMB 14079 / DFL-11</strain>
    </source>
</reference>
<feature type="region of interest" description="Disordered" evidence="2">
    <location>
        <begin position="56"/>
        <end position="78"/>
    </location>
</feature>
<feature type="compositionally biased region" description="Polar residues" evidence="2">
    <location>
        <begin position="63"/>
        <end position="78"/>
    </location>
</feature>
<accession>A0A5E8H6Y9</accession>